<evidence type="ECO:0000313" key="2">
    <source>
        <dbReference type="EMBL" id="EFV99422.1"/>
    </source>
</evidence>
<feature type="transmembrane region" description="Helical" evidence="1">
    <location>
        <begin position="89"/>
        <end position="117"/>
    </location>
</feature>
<accession>E7SBG3</accession>
<comment type="caution">
    <text evidence="2">The sequence shown here is derived from an EMBL/GenBank/DDBJ whole genome shotgun (WGS) entry which is preliminary data.</text>
</comment>
<dbReference type="GeneID" id="93921684"/>
<name>E7SBG3_9STRE</name>
<keyword evidence="3" id="KW-1185">Reference proteome</keyword>
<evidence type="ECO:0000313" key="3">
    <source>
        <dbReference type="Proteomes" id="UP000002814"/>
    </source>
</evidence>
<dbReference type="Proteomes" id="UP000002814">
    <property type="component" value="Unassembled WGS sequence"/>
</dbReference>
<dbReference type="HOGENOM" id="CLU_796752_0_0_9"/>
<feature type="transmembrane region" description="Helical" evidence="1">
    <location>
        <begin position="62"/>
        <end position="83"/>
    </location>
</feature>
<dbReference type="RefSeq" id="WP_006596425.1">
    <property type="nucleotide sequence ID" value="NZ_AFUD01000034.1"/>
</dbReference>
<organism evidence="2 3">
    <name type="scientific">Streptococcus australis ATCC 700641</name>
    <dbReference type="NCBI Taxonomy" id="888833"/>
    <lineage>
        <taxon>Bacteria</taxon>
        <taxon>Bacillati</taxon>
        <taxon>Bacillota</taxon>
        <taxon>Bacilli</taxon>
        <taxon>Lactobacillales</taxon>
        <taxon>Streptococcaceae</taxon>
        <taxon>Streptococcus</taxon>
    </lineage>
</organism>
<feature type="transmembrane region" description="Helical" evidence="1">
    <location>
        <begin position="124"/>
        <end position="145"/>
    </location>
</feature>
<dbReference type="AlphaFoldDB" id="E7SBG3"/>
<feature type="transmembrane region" description="Helical" evidence="1">
    <location>
        <begin position="236"/>
        <end position="254"/>
    </location>
</feature>
<protein>
    <submittedName>
        <fullName evidence="2">Uncharacterized protein</fullName>
    </submittedName>
</protein>
<sequence length="350" mass="41078">MFIIRVLLDILNRFTKRCNILYLVYDNNQKKKVQERLDALKVLANKDYIMNNVSSKTKLSGYLIRAIVMTIIMIFLFIIIMFLGISNNLLIGILFIFLLSLSLSYAYNTILLLILSFNRYLRRILFTILIFINSFILGDIIMASISDTNTPNRILNFFDNLFKEYLLKTSCGDFVCLFWLIFTSISAGSCISLYLVLKIQDVFEIEAMETENRMILLILAIVTFIIGIDIDKIRLIGILCLILVVQTAFFEAYNSYILSKMYEKAQNIFQEQLLLKKPRYKELKKCYYFGGEKYKEKLLSTEKFLLIIVKNELKSLKDLKNYDDYRLYKAVRARNIKLCKQYRNSSNSFI</sequence>
<evidence type="ECO:0000256" key="1">
    <source>
        <dbReference type="SAM" id="Phobius"/>
    </source>
</evidence>
<gene>
    <name evidence="2" type="ORF">HMPREF9421_1530</name>
</gene>
<keyword evidence="1" id="KW-1133">Transmembrane helix</keyword>
<keyword evidence="1" id="KW-0472">Membrane</keyword>
<keyword evidence="1" id="KW-0812">Transmembrane</keyword>
<proteinExistence type="predicted"/>
<dbReference type="EMBL" id="AEQR01000019">
    <property type="protein sequence ID" value="EFV99422.1"/>
    <property type="molecule type" value="Genomic_DNA"/>
</dbReference>
<dbReference type="PATRIC" id="fig|888833.12.peg.715"/>
<feature type="transmembrane region" description="Helical" evidence="1">
    <location>
        <begin position="214"/>
        <end position="230"/>
    </location>
</feature>
<reference evidence="2 3" key="1">
    <citation type="submission" date="2010-12" db="EMBL/GenBank/DDBJ databases">
        <authorList>
            <person name="Muzny D."/>
            <person name="Qin X."/>
            <person name="Deng J."/>
            <person name="Jiang H."/>
            <person name="Liu Y."/>
            <person name="Qu J."/>
            <person name="Song X.-Z."/>
            <person name="Zhang L."/>
            <person name="Thornton R."/>
            <person name="Coyle M."/>
            <person name="Francisco L."/>
            <person name="Jackson L."/>
            <person name="Javaid M."/>
            <person name="Korchina V."/>
            <person name="Kovar C."/>
            <person name="Mata R."/>
            <person name="Mathew T."/>
            <person name="Ngo R."/>
            <person name="Nguyen L."/>
            <person name="Nguyen N."/>
            <person name="Okwuonu G."/>
            <person name="Ongeri F."/>
            <person name="Pham C."/>
            <person name="Simmons D."/>
            <person name="Wilczek-Boney K."/>
            <person name="Hale W."/>
            <person name="Jakkamsetti A."/>
            <person name="Pham P."/>
            <person name="Ruth R."/>
            <person name="San Lucas F."/>
            <person name="Warren J."/>
            <person name="Zhang J."/>
            <person name="Zhao Z."/>
            <person name="Zhou C."/>
            <person name="Zhu D."/>
            <person name="Lee S."/>
            <person name="Bess C."/>
            <person name="Blankenburg K."/>
            <person name="Forbes L."/>
            <person name="Fu Q."/>
            <person name="Gubbala S."/>
            <person name="Hirani K."/>
            <person name="Jayaseelan J.C."/>
            <person name="Lara F."/>
            <person name="Munidasa M."/>
            <person name="Palculict T."/>
            <person name="Patil S."/>
            <person name="Pu L.-L."/>
            <person name="Saada N."/>
            <person name="Tang L."/>
            <person name="Weissenberger G."/>
            <person name="Zhu Y."/>
            <person name="Hemphill L."/>
            <person name="Shang Y."/>
            <person name="Youmans B."/>
            <person name="Ayvaz T."/>
            <person name="Ross M."/>
            <person name="Santibanez J."/>
            <person name="Aqrawi P."/>
            <person name="Gross S."/>
            <person name="Joshi V."/>
            <person name="Fowler G."/>
            <person name="Nazareth L."/>
            <person name="Reid J."/>
            <person name="Worley K."/>
            <person name="Petrosino J."/>
            <person name="Highlander S."/>
            <person name="Gibbs R."/>
        </authorList>
    </citation>
    <scope>NUCLEOTIDE SEQUENCE [LARGE SCALE GENOMIC DNA]</scope>
    <source>
        <strain evidence="2 3">ATCC 700641</strain>
    </source>
</reference>
<feature type="transmembrane region" description="Helical" evidence="1">
    <location>
        <begin position="165"/>
        <end position="194"/>
    </location>
</feature>